<evidence type="ECO:0000313" key="2">
    <source>
        <dbReference type="Proteomes" id="UP000887561"/>
    </source>
</evidence>
<dbReference type="AlphaFoldDB" id="A0A915M8C3"/>
<name>A0A915M8C3_MELJA</name>
<dbReference type="Gene3D" id="2.60.120.680">
    <property type="entry name" value="GOLD domain"/>
    <property type="match status" value="1"/>
</dbReference>
<dbReference type="PANTHER" id="PTHR23324:SF7">
    <property type="entry name" value="CRAL-TRIO DOMAIN-CONTAINING PROTEIN"/>
    <property type="match status" value="1"/>
</dbReference>
<dbReference type="PANTHER" id="PTHR23324">
    <property type="entry name" value="SEC14 RELATED PROTEIN"/>
    <property type="match status" value="1"/>
</dbReference>
<keyword evidence="2" id="KW-1185">Reference proteome</keyword>
<dbReference type="GO" id="GO:0005737">
    <property type="term" value="C:cytoplasm"/>
    <property type="evidence" value="ECO:0007669"/>
    <property type="project" value="TreeGrafter"/>
</dbReference>
<dbReference type="Gene3D" id="3.40.525.10">
    <property type="entry name" value="CRAL-TRIO lipid binding domain"/>
    <property type="match status" value="1"/>
</dbReference>
<dbReference type="PROSITE" id="PS50191">
    <property type="entry name" value="CRAL_TRIO"/>
    <property type="match status" value="1"/>
</dbReference>
<feature type="domain" description="CRAL-TRIO" evidence="1">
    <location>
        <begin position="80"/>
        <end position="252"/>
    </location>
</feature>
<dbReference type="Pfam" id="PF00650">
    <property type="entry name" value="CRAL_TRIO"/>
    <property type="match status" value="1"/>
</dbReference>
<dbReference type="SUPFAM" id="SSF101576">
    <property type="entry name" value="Supernatant protein factor (SPF), C-terminal domain"/>
    <property type="match status" value="1"/>
</dbReference>
<dbReference type="SUPFAM" id="SSF52087">
    <property type="entry name" value="CRAL/TRIO domain"/>
    <property type="match status" value="1"/>
</dbReference>
<protein>
    <submittedName>
        <fullName evidence="3">CRAL-TRIO domain-containing protein</fullName>
    </submittedName>
</protein>
<organism evidence="2 3">
    <name type="scientific">Meloidogyne javanica</name>
    <name type="common">Root-knot nematode worm</name>
    <dbReference type="NCBI Taxonomy" id="6303"/>
    <lineage>
        <taxon>Eukaryota</taxon>
        <taxon>Metazoa</taxon>
        <taxon>Ecdysozoa</taxon>
        <taxon>Nematoda</taxon>
        <taxon>Chromadorea</taxon>
        <taxon>Rhabditida</taxon>
        <taxon>Tylenchina</taxon>
        <taxon>Tylenchomorpha</taxon>
        <taxon>Tylenchoidea</taxon>
        <taxon>Meloidogynidae</taxon>
        <taxon>Meloidogyninae</taxon>
        <taxon>Meloidogyne</taxon>
        <taxon>Meloidogyne incognita group</taxon>
    </lineage>
</organism>
<dbReference type="SMART" id="SM00516">
    <property type="entry name" value="SEC14"/>
    <property type="match status" value="1"/>
</dbReference>
<dbReference type="Proteomes" id="UP000887561">
    <property type="component" value="Unplaced"/>
</dbReference>
<evidence type="ECO:0000313" key="3">
    <source>
        <dbReference type="WBParaSite" id="scaffold34183_cov209.g21256"/>
    </source>
</evidence>
<reference evidence="3" key="1">
    <citation type="submission" date="2022-11" db="UniProtKB">
        <authorList>
            <consortium name="WormBaseParasite"/>
        </authorList>
    </citation>
    <scope>IDENTIFICATION</scope>
</reference>
<dbReference type="WBParaSite" id="scaffold34183_cov209.g21256">
    <property type="protein sequence ID" value="scaffold34183_cov209.g21256"/>
    <property type="gene ID" value="scaffold34183_cov209.g21256"/>
</dbReference>
<dbReference type="InterPro" id="IPR036598">
    <property type="entry name" value="GOLD_dom_sf"/>
</dbReference>
<dbReference type="InterPro" id="IPR001251">
    <property type="entry name" value="CRAL-TRIO_dom"/>
</dbReference>
<dbReference type="CDD" id="cd00170">
    <property type="entry name" value="SEC14"/>
    <property type="match status" value="1"/>
</dbReference>
<dbReference type="InterPro" id="IPR051064">
    <property type="entry name" value="SEC14/CRAL-TRIO_domain"/>
</dbReference>
<dbReference type="InterPro" id="IPR036865">
    <property type="entry name" value="CRAL-TRIO_dom_sf"/>
</dbReference>
<proteinExistence type="predicted"/>
<evidence type="ECO:0000259" key="1">
    <source>
        <dbReference type="PROSITE" id="PS50191"/>
    </source>
</evidence>
<sequence length="417" mass="48247">MCLSVQDRIAELRKCLGEQLLQDTPLFNDNFSLLRWLHGWNNRFDEIVPRFKRASQVFRSMRINEMFFDDIDTLNGFTRQLTSAADYYPGGALGYDKEGNLLALQTMGRSHPKQLARCGRVSDVYRLCVVETALFYKLIQLQERKLQRKLGLCVIIDLEGFNSDHLTTIGLKVYAALLKELQDLFPDMLRQIYVINAHYLVKTAYAIIKPVLSEQSREKVIFLDSSYHEQLAEGVGRENLFRRWGGIRQPLSGDPEWGTLRIGGLPPKGMRYSAATNPQHVPEGQLTKLIVPARQRRIVDISVPAQPGFPQQTLHWFWISSSDVDFGVINEEEQELWPIYRILTDYVPEFGSLLIETGRNYKLCFDNTFSLFTKKEIKYSYKLVPVENTTRKENDEVKIKNATKLEEEKENKRQIIS</sequence>
<accession>A0A915M8C3</accession>